<keyword evidence="3" id="KW-1185">Reference proteome</keyword>
<dbReference type="Proteomes" id="UP000289738">
    <property type="component" value="Chromosome A04"/>
</dbReference>
<evidence type="ECO:0000313" key="2">
    <source>
        <dbReference type="EMBL" id="RYR61173.1"/>
    </source>
</evidence>
<evidence type="ECO:0000256" key="1">
    <source>
        <dbReference type="SAM" id="MobiDB-lite"/>
    </source>
</evidence>
<organism evidence="2 3">
    <name type="scientific">Arachis hypogaea</name>
    <name type="common">Peanut</name>
    <dbReference type="NCBI Taxonomy" id="3818"/>
    <lineage>
        <taxon>Eukaryota</taxon>
        <taxon>Viridiplantae</taxon>
        <taxon>Streptophyta</taxon>
        <taxon>Embryophyta</taxon>
        <taxon>Tracheophyta</taxon>
        <taxon>Spermatophyta</taxon>
        <taxon>Magnoliopsida</taxon>
        <taxon>eudicotyledons</taxon>
        <taxon>Gunneridae</taxon>
        <taxon>Pentapetalae</taxon>
        <taxon>rosids</taxon>
        <taxon>fabids</taxon>
        <taxon>Fabales</taxon>
        <taxon>Fabaceae</taxon>
        <taxon>Papilionoideae</taxon>
        <taxon>50 kb inversion clade</taxon>
        <taxon>dalbergioids sensu lato</taxon>
        <taxon>Dalbergieae</taxon>
        <taxon>Pterocarpus clade</taxon>
        <taxon>Arachis</taxon>
    </lineage>
</organism>
<name>A0A445DDA9_ARAHY</name>
<sequence length="103" mass="12039">MKKMDERTPKFDDDAEENIEGEDYSFVDAESDEYIHTEWFEEEDEYLNFSRYYEQSGDETASSIDYDSDGHGNPAVFNPYELTKHWVKVAVEAGISLMTLINF</sequence>
<protein>
    <submittedName>
        <fullName evidence="2">Uncharacterized protein</fullName>
    </submittedName>
</protein>
<feature type="region of interest" description="Disordered" evidence="1">
    <location>
        <begin position="1"/>
        <end position="22"/>
    </location>
</feature>
<feature type="compositionally biased region" description="Acidic residues" evidence="1">
    <location>
        <begin position="13"/>
        <end position="22"/>
    </location>
</feature>
<proteinExistence type="predicted"/>
<reference evidence="2 3" key="1">
    <citation type="submission" date="2019-01" db="EMBL/GenBank/DDBJ databases">
        <title>Sequencing of cultivated peanut Arachis hypogaea provides insights into genome evolution and oil improvement.</title>
        <authorList>
            <person name="Chen X."/>
        </authorList>
    </citation>
    <scope>NUCLEOTIDE SEQUENCE [LARGE SCALE GENOMIC DNA]</scope>
    <source>
        <strain evidence="3">cv. Fuhuasheng</strain>
        <tissue evidence="2">Leaves</tissue>
    </source>
</reference>
<feature type="compositionally biased region" description="Basic and acidic residues" evidence="1">
    <location>
        <begin position="1"/>
        <end position="12"/>
    </location>
</feature>
<gene>
    <name evidence="2" type="ORF">Ahy_A04g018302</name>
</gene>
<comment type="caution">
    <text evidence="2">The sequence shown here is derived from an EMBL/GenBank/DDBJ whole genome shotgun (WGS) entry which is preliminary data.</text>
</comment>
<dbReference type="AlphaFoldDB" id="A0A445DDA9"/>
<dbReference type="EMBL" id="SDMP01000004">
    <property type="protein sequence ID" value="RYR61173.1"/>
    <property type="molecule type" value="Genomic_DNA"/>
</dbReference>
<evidence type="ECO:0000313" key="3">
    <source>
        <dbReference type="Proteomes" id="UP000289738"/>
    </source>
</evidence>
<accession>A0A445DDA9</accession>